<dbReference type="PRINTS" id="PR00463">
    <property type="entry name" value="EP450I"/>
</dbReference>
<evidence type="ECO:0000256" key="3">
    <source>
        <dbReference type="ARBA" id="ARBA00010617"/>
    </source>
</evidence>
<dbReference type="PANTHER" id="PTHR24298:SF59">
    <property type="entry name" value="CYTOCHROME P450, FAMILY 705, SUBFAMILY A, POLYPEPTIDE 25-RELATED"/>
    <property type="match status" value="1"/>
</dbReference>
<dbReference type="GO" id="GO:0005506">
    <property type="term" value="F:iron ion binding"/>
    <property type="evidence" value="ECO:0007669"/>
    <property type="project" value="InterPro"/>
</dbReference>
<dbReference type="PRINTS" id="PR00385">
    <property type="entry name" value="P450"/>
</dbReference>
<evidence type="ECO:0000256" key="8">
    <source>
        <dbReference type="ARBA" id="ARBA00023002"/>
    </source>
</evidence>
<dbReference type="FunFam" id="1.10.630.10:FF:000019">
    <property type="entry name" value="Cytochrome P450 family protein"/>
    <property type="match status" value="1"/>
</dbReference>
<feature type="binding site" description="axial binding residue" evidence="12">
    <location>
        <position position="457"/>
    </location>
    <ligand>
        <name>heme</name>
        <dbReference type="ChEBI" id="CHEBI:30413"/>
    </ligand>
    <ligandPart>
        <name>Fe</name>
        <dbReference type="ChEBI" id="CHEBI:18248"/>
    </ligandPart>
</feature>
<evidence type="ECO:0000256" key="9">
    <source>
        <dbReference type="ARBA" id="ARBA00023004"/>
    </source>
</evidence>
<organism evidence="15 16">
    <name type="scientific">Carpinus fangiana</name>
    <dbReference type="NCBI Taxonomy" id="176857"/>
    <lineage>
        <taxon>Eukaryota</taxon>
        <taxon>Viridiplantae</taxon>
        <taxon>Streptophyta</taxon>
        <taxon>Embryophyta</taxon>
        <taxon>Tracheophyta</taxon>
        <taxon>Spermatophyta</taxon>
        <taxon>Magnoliopsida</taxon>
        <taxon>eudicotyledons</taxon>
        <taxon>Gunneridae</taxon>
        <taxon>Pentapetalae</taxon>
        <taxon>rosids</taxon>
        <taxon>fabids</taxon>
        <taxon>Fagales</taxon>
        <taxon>Betulaceae</taxon>
        <taxon>Carpinus</taxon>
    </lineage>
</organism>
<dbReference type="OrthoDB" id="1470350at2759"/>
<dbReference type="AlphaFoldDB" id="A0A660KRZ9"/>
<keyword evidence="8 13" id="KW-0560">Oxidoreductase</keyword>
<keyword evidence="9 12" id="KW-0408">Iron</keyword>
<dbReference type="InterPro" id="IPR002401">
    <property type="entry name" value="Cyt_P450_E_grp-I"/>
</dbReference>
<dbReference type="CDD" id="cd20655">
    <property type="entry name" value="CYP93"/>
    <property type="match status" value="1"/>
</dbReference>
<sequence>MTGIQCYSFLIFFVSLISTLLIRSIFFNKPNNPTAGLHLPPTPPALPIIGHLHLLTPSLYKSFHRLSTKYGPLLYLRIGASRCLLVSSASVAAEIFKTHDLAFASRPIFAFADKLLYGTSGFITAPYGDYWRFMKKLCVTQLLGTPQVERSRAVRREEIERLLRRVLERKDGVVDVGAELMRYTNNVTCRMVMSSRCSEEEGEAERIRELVKESFELAAKMCFGDVLGPLKKLGFWVYGKQAMDVTRRYDELLEKVLKEHEERGNRGDWGEREDKDLMDLLLEVCQDEQAEVRITGTHVKAFFTDLFIAGTDTSAEAMQWAIAELINHPCVFRKVREEIESVVGKARLVEESDIPNLPYLQAVVKETLRLYPPGPVTTRECRQSCKINGFDIPEKTAVAINLYAIMRDKDSWDDPDKFLPERFLVSFKDQEKLDQYQGEVSGQKFNFVPFGAGRRGCPGTTLAFSLMNTAVASLVQCFDWVVDGDGGKVDMQSGQGMSLRMVHPLIARPVVHFTPFAASA</sequence>
<dbReference type="Proteomes" id="UP000327013">
    <property type="component" value="Chromosome 4"/>
</dbReference>
<name>A0A660KRZ9_9ROSI</name>
<dbReference type="SUPFAM" id="SSF48264">
    <property type="entry name" value="Cytochrome P450"/>
    <property type="match status" value="1"/>
</dbReference>
<dbReference type="InterPro" id="IPR017972">
    <property type="entry name" value="Cyt_P450_CS"/>
</dbReference>
<keyword evidence="5 14" id="KW-0812">Transmembrane</keyword>
<keyword evidence="10 13" id="KW-0503">Monooxygenase</keyword>
<proteinExistence type="inferred from homology"/>
<keyword evidence="7 14" id="KW-1133">Transmembrane helix</keyword>
<evidence type="ECO:0000313" key="16">
    <source>
        <dbReference type="Proteomes" id="UP000327013"/>
    </source>
</evidence>
<evidence type="ECO:0000256" key="4">
    <source>
        <dbReference type="ARBA" id="ARBA00022617"/>
    </source>
</evidence>
<evidence type="ECO:0000256" key="12">
    <source>
        <dbReference type="PIRSR" id="PIRSR602401-1"/>
    </source>
</evidence>
<comment type="cofactor">
    <cofactor evidence="1 12">
        <name>heme</name>
        <dbReference type="ChEBI" id="CHEBI:30413"/>
    </cofactor>
</comment>
<dbReference type="Gene3D" id="1.10.630.10">
    <property type="entry name" value="Cytochrome P450"/>
    <property type="match status" value="1"/>
</dbReference>
<evidence type="ECO:0000256" key="2">
    <source>
        <dbReference type="ARBA" id="ARBA00004167"/>
    </source>
</evidence>
<comment type="similarity">
    <text evidence="3 13">Belongs to the cytochrome P450 family.</text>
</comment>
<keyword evidence="11 14" id="KW-0472">Membrane</keyword>
<protein>
    <submittedName>
        <fullName evidence="15">Uncharacterized protein</fullName>
    </submittedName>
</protein>
<dbReference type="GO" id="GO:0016020">
    <property type="term" value="C:membrane"/>
    <property type="evidence" value="ECO:0007669"/>
    <property type="project" value="UniProtKB-SubCell"/>
</dbReference>
<evidence type="ECO:0000256" key="10">
    <source>
        <dbReference type="ARBA" id="ARBA00023033"/>
    </source>
</evidence>
<dbReference type="InterPro" id="IPR001128">
    <property type="entry name" value="Cyt_P450"/>
</dbReference>
<dbReference type="GO" id="GO:0016709">
    <property type="term" value="F:oxidoreductase activity, acting on paired donors, with incorporation or reduction of molecular oxygen, NAD(P)H as one donor, and incorporation of one atom of oxygen"/>
    <property type="evidence" value="ECO:0007669"/>
    <property type="project" value="TreeGrafter"/>
</dbReference>
<comment type="subcellular location">
    <subcellularLocation>
        <location evidence="2">Membrane</location>
        <topology evidence="2">Single-pass membrane protein</topology>
    </subcellularLocation>
</comment>
<evidence type="ECO:0000256" key="7">
    <source>
        <dbReference type="ARBA" id="ARBA00022989"/>
    </source>
</evidence>
<dbReference type="EMBL" id="CM017324">
    <property type="protein sequence ID" value="KAE8038198.1"/>
    <property type="molecule type" value="Genomic_DNA"/>
</dbReference>
<evidence type="ECO:0000313" key="15">
    <source>
        <dbReference type="EMBL" id="KAE8038198.1"/>
    </source>
</evidence>
<accession>A0A660KRZ9</accession>
<evidence type="ECO:0000256" key="6">
    <source>
        <dbReference type="ARBA" id="ARBA00022723"/>
    </source>
</evidence>
<dbReference type="PROSITE" id="PS00086">
    <property type="entry name" value="CYTOCHROME_P450"/>
    <property type="match status" value="1"/>
</dbReference>
<keyword evidence="4 12" id="KW-0349">Heme</keyword>
<dbReference type="GO" id="GO:0020037">
    <property type="term" value="F:heme binding"/>
    <property type="evidence" value="ECO:0007669"/>
    <property type="project" value="InterPro"/>
</dbReference>
<gene>
    <name evidence="15" type="ORF">FH972_010730</name>
</gene>
<feature type="transmembrane region" description="Helical" evidence="14">
    <location>
        <begin position="7"/>
        <end position="26"/>
    </location>
</feature>
<dbReference type="Pfam" id="PF00067">
    <property type="entry name" value="p450"/>
    <property type="match status" value="1"/>
</dbReference>
<evidence type="ECO:0000256" key="13">
    <source>
        <dbReference type="RuleBase" id="RU000461"/>
    </source>
</evidence>
<dbReference type="PANTHER" id="PTHR24298">
    <property type="entry name" value="FLAVONOID 3'-MONOOXYGENASE-RELATED"/>
    <property type="match status" value="1"/>
</dbReference>
<dbReference type="InterPro" id="IPR036396">
    <property type="entry name" value="Cyt_P450_sf"/>
</dbReference>
<evidence type="ECO:0000256" key="1">
    <source>
        <dbReference type="ARBA" id="ARBA00001971"/>
    </source>
</evidence>
<dbReference type="InterPro" id="IPR051103">
    <property type="entry name" value="Plant_metabolite_P450s"/>
</dbReference>
<evidence type="ECO:0000256" key="11">
    <source>
        <dbReference type="ARBA" id="ARBA00023136"/>
    </source>
</evidence>
<reference evidence="15 16" key="1">
    <citation type="submission" date="2019-06" db="EMBL/GenBank/DDBJ databases">
        <title>A chromosomal-level reference genome of Carpinus fangiana (Coryloideae, Betulaceae).</title>
        <authorList>
            <person name="Yang X."/>
            <person name="Wang Z."/>
            <person name="Zhang L."/>
            <person name="Hao G."/>
            <person name="Liu J."/>
            <person name="Yang Y."/>
        </authorList>
    </citation>
    <scope>NUCLEOTIDE SEQUENCE [LARGE SCALE GENOMIC DNA]</scope>
    <source>
        <strain evidence="15">Cfa_2016G</strain>
        <tissue evidence="15">Leaf</tissue>
    </source>
</reference>
<evidence type="ECO:0000256" key="14">
    <source>
        <dbReference type="SAM" id="Phobius"/>
    </source>
</evidence>
<keyword evidence="6 12" id="KW-0479">Metal-binding</keyword>
<evidence type="ECO:0000256" key="5">
    <source>
        <dbReference type="ARBA" id="ARBA00022692"/>
    </source>
</evidence>
<keyword evidence="16" id="KW-1185">Reference proteome</keyword>